<keyword evidence="2" id="KW-0813">Transport</keyword>
<sequence length="208" mass="22905">MLEACNITYAHPGAAPLYRGFSLSVAPDERVAISAPSGFGKTTLCRLLAGYERPQKGEVLVDGEPLPKRGVCPVQMIWQHPETAVDPRMRMANTLAEAGEVPDRLLDDLGIRRTWLSRYPHELSGGELQRFCIARALAVRPRYLVADEISTMLDAVTQAQIWRFLVAETERQGIGLVLVSHSPALAERVATRVVRLDAEEATFPSSLS</sequence>
<dbReference type="PROSITE" id="PS00211">
    <property type="entry name" value="ABC_TRANSPORTER_1"/>
    <property type="match status" value="1"/>
</dbReference>
<evidence type="ECO:0000256" key="2">
    <source>
        <dbReference type="ARBA" id="ARBA00022448"/>
    </source>
</evidence>
<dbReference type="PANTHER" id="PTHR43776:SF7">
    <property type="entry name" value="D,D-DIPEPTIDE TRANSPORT ATP-BINDING PROTEIN DDPF-RELATED"/>
    <property type="match status" value="1"/>
</dbReference>
<evidence type="ECO:0000256" key="1">
    <source>
        <dbReference type="ARBA" id="ARBA00005417"/>
    </source>
</evidence>
<dbReference type="InterPro" id="IPR027417">
    <property type="entry name" value="P-loop_NTPase"/>
</dbReference>
<keyword evidence="7" id="KW-1185">Reference proteome</keyword>
<dbReference type="EMBL" id="JACMSE010000003">
    <property type="protein sequence ID" value="MBC2889073.1"/>
    <property type="molecule type" value="Genomic_DNA"/>
</dbReference>
<dbReference type="SUPFAM" id="SSF52540">
    <property type="entry name" value="P-loop containing nucleoside triphosphate hydrolases"/>
    <property type="match status" value="1"/>
</dbReference>
<keyword evidence="3" id="KW-0547">Nucleotide-binding</keyword>
<dbReference type="RefSeq" id="WP_185904950.1">
    <property type="nucleotide sequence ID" value="NZ_JACMSE010000003.1"/>
</dbReference>
<dbReference type="Pfam" id="PF00005">
    <property type="entry name" value="ABC_tran"/>
    <property type="match status" value="1"/>
</dbReference>
<comment type="similarity">
    <text evidence="1">Belongs to the ABC transporter superfamily.</text>
</comment>
<gene>
    <name evidence="6" type="ORF">H7313_06880</name>
</gene>
<dbReference type="Proteomes" id="UP000587396">
    <property type="component" value="Unassembled WGS sequence"/>
</dbReference>
<organism evidence="6 7">
    <name type="scientific">Gordonibacter massiliensis</name>
    <name type="common">ex Traore et al. 2017</name>
    <dbReference type="NCBI Taxonomy" id="1841863"/>
    <lineage>
        <taxon>Bacteria</taxon>
        <taxon>Bacillati</taxon>
        <taxon>Actinomycetota</taxon>
        <taxon>Coriobacteriia</taxon>
        <taxon>Eggerthellales</taxon>
        <taxon>Eggerthellaceae</taxon>
        <taxon>Gordonibacter</taxon>
    </lineage>
</organism>
<keyword evidence="4 6" id="KW-0067">ATP-binding</keyword>
<dbReference type="SMART" id="SM00382">
    <property type="entry name" value="AAA"/>
    <property type="match status" value="1"/>
</dbReference>
<comment type="caution">
    <text evidence="6">The sequence shown here is derived from an EMBL/GenBank/DDBJ whole genome shotgun (WGS) entry which is preliminary data.</text>
</comment>
<protein>
    <submittedName>
        <fullName evidence="6">ATP-binding cassette domain-containing protein</fullName>
    </submittedName>
</protein>
<dbReference type="GO" id="GO:0005524">
    <property type="term" value="F:ATP binding"/>
    <property type="evidence" value="ECO:0007669"/>
    <property type="project" value="UniProtKB-KW"/>
</dbReference>
<name>A0A842JB36_9ACTN</name>
<proteinExistence type="inferred from homology"/>
<accession>A0A842JB36</accession>
<evidence type="ECO:0000256" key="3">
    <source>
        <dbReference type="ARBA" id="ARBA00022741"/>
    </source>
</evidence>
<dbReference type="AlphaFoldDB" id="A0A842JB36"/>
<dbReference type="PANTHER" id="PTHR43776">
    <property type="entry name" value="TRANSPORT ATP-BINDING PROTEIN"/>
    <property type="match status" value="1"/>
</dbReference>
<reference evidence="6 7" key="1">
    <citation type="submission" date="2020-08" db="EMBL/GenBank/DDBJ databases">
        <authorList>
            <person name="Liu C."/>
            <person name="Sun Q."/>
        </authorList>
    </citation>
    <scope>NUCLEOTIDE SEQUENCE [LARGE SCALE GENOMIC DNA]</scope>
    <source>
        <strain evidence="6 7">N22</strain>
    </source>
</reference>
<dbReference type="GO" id="GO:0055085">
    <property type="term" value="P:transmembrane transport"/>
    <property type="evidence" value="ECO:0007669"/>
    <property type="project" value="UniProtKB-ARBA"/>
</dbReference>
<dbReference type="GO" id="GO:0016887">
    <property type="term" value="F:ATP hydrolysis activity"/>
    <property type="evidence" value="ECO:0007669"/>
    <property type="project" value="InterPro"/>
</dbReference>
<evidence type="ECO:0000259" key="5">
    <source>
        <dbReference type="PROSITE" id="PS50893"/>
    </source>
</evidence>
<dbReference type="InterPro" id="IPR017871">
    <property type="entry name" value="ABC_transporter-like_CS"/>
</dbReference>
<feature type="domain" description="ABC transporter" evidence="5">
    <location>
        <begin position="2"/>
        <end position="208"/>
    </location>
</feature>
<dbReference type="InterPro" id="IPR003593">
    <property type="entry name" value="AAA+_ATPase"/>
</dbReference>
<evidence type="ECO:0000313" key="7">
    <source>
        <dbReference type="Proteomes" id="UP000587396"/>
    </source>
</evidence>
<dbReference type="PROSITE" id="PS50893">
    <property type="entry name" value="ABC_TRANSPORTER_2"/>
    <property type="match status" value="1"/>
</dbReference>
<dbReference type="InterPro" id="IPR003439">
    <property type="entry name" value="ABC_transporter-like_ATP-bd"/>
</dbReference>
<evidence type="ECO:0000313" key="6">
    <source>
        <dbReference type="EMBL" id="MBC2889073.1"/>
    </source>
</evidence>
<dbReference type="InterPro" id="IPR050319">
    <property type="entry name" value="ABC_transp_ATP-bind"/>
</dbReference>
<evidence type="ECO:0000256" key="4">
    <source>
        <dbReference type="ARBA" id="ARBA00022840"/>
    </source>
</evidence>
<dbReference type="Gene3D" id="3.40.50.300">
    <property type="entry name" value="P-loop containing nucleotide triphosphate hydrolases"/>
    <property type="match status" value="1"/>
</dbReference>